<dbReference type="STRING" id="285568.AQJ66_16325"/>
<dbReference type="NCBIfam" id="NF033399">
    <property type="entry name" value="thiazolyl_GetA"/>
    <property type="match status" value="1"/>
</dbReference>
<comment type="caution">
    <text evidence="1">The sequence shown here is derived from an EMBL/GenBank/DDBJ whole genome shotgun (WGS) entry which is preliminary data.</text>
</comment>
<dbReference type="OrthoDB" id="4246247at2"/>
<sequence length="57" mass="6044">MGNNEEYFVDVNDLSIDVFDVVEQGGAVTALTADHGMPEVGASTNCFCYICCSCSSN</sequence>
<proteinExistence type="predicted"/>
<accession>A0A101T1K5</accession>
<organism evidence="1 2">
    <name type="scientific">Streptomyces bungoensis</name>
    <dbReference type="NCBI Taxonomy" id="285568"/>
    <lineage>
        <taxon>Bacteria</taxon>
        <taxon>Bacillati</taxon>
        <taxon>Actinomycetota</taxon>
        <taxon>Actinomycetes</taxon>
        <taxon>Kitasatosporales</taxon>
        <taxon>Streptomycetaceae</taxon>
        <taxon>Streptomyces</taxon>
    </lineage>
</organism>
<dbReference type="Proteomes" id="UP000053024">
    <property type="component" value="Unassembled WGS sequence"/>
</dbReference>
<evidence type="ECO:0000313" key="2">
    <source>
        <dbReference type="Proteomes" id="UP000053024"/>
    </source>
</evidence>
<dbReference type="AlphaFoldDB" id="A0A101T1K5"/>
<reference evidence="1 2" key="1">
    <citation type="submission" date="2015-10" db="EMBL/GenBank/DDBJ databases">
        <title>Draft genome sequence of Streptomyces bungoensis DSM 41781, type strain for the species Streptomyces bungoensis.</title>
        <authorList>
            <person name="Ruckert C."/>
            <person name="Winkler A."/>
            <person name="Kalinowski J."/>
            <person name="Kampfer P."/>
            <person name="Glaeser S."/>
        </authorList>
    </citation>
    <scope>NUCLEOTIDE SEQUENCE [LARGE SCALE GENOMIC DNA]</scope>
    <source>
        <strain evidence="1 2">DSM 41781</strain>
    </source>
</reference>
<gene>
    <name evidence="1" type="ORF">AQJ66_16325</name>
</gene>
<protein>
    <submittedName>
        <fullName evidence="1">Thiocillin</fullName>
    </submittedName>
</protein>
<dbReference type="RefSeq" id="WP_061921845.1">
    <property type="nucleotide sequence ID" value="NZ_JBEYBH010000047.1"/>
</dbReference>
<dbReference type="EMBL" id="LMWX01000024">
    <property type="protein sequence ID" value="KUN84102.1"/>
    <property type="molecule type" value="Genomic_DNA"/>
</dbReference>
<dbReference type="Pfam" id="PF19409">
    <property type="entry name" value="Thiopep_pre"/>
    <property type="match status" value="1"/>
</dbReference>
<name>A0A101T1K5_9ACTN</name>
<evidence type="ECO:0000313" key="1">
    <source>
        <dbReference type="EMBL" id="KUN84102.1"/>
    </source>
</evidence>
<keyword evidence="2" id="KW-1185">Reference proteome</keyword>